<proteinExistence type="predicted"/>
<dbReference type="Pfam" id="PF10011">
    <property type="entry name" value="DUF2254"/>
    <property type="match status" value="1"/>
</dbReference>
<dbReference type="InterPro" id="IPR018723">
    <property type="entry name" value="DUF2254_membrane"/>
</dbReference>
<protein>
    <recommendedName>
        <fullName evidence="3">Secreted protein</fullName>
    </recommendedName>
</protein>
<sequence length="85" mass="8912">MVLVGRRRPGSFLLMVVLLTVRPKPGAAWAAAVWPGGRNTASAVLQVVATPVMTATALTFSLTVVALQPASQQCPPAAARVRPRH</sequence>
<gene>
    <name evidence="1" type="ORF">GCM10009767_16080</name>
</gene>
<comment type="caution">
    <text evidence="1">The sequence shown here is derived from an EMBL/GenBank/DDBJ whole genome shotgun (WGS) entry which is preliminary data.</text>
</comment>
<keyword evidence="2" id="KW-1185">Reference proteome</keyword>
<organism evidence="1 2">
    <name type="scientific">Kocuria aegyptia</name>
    <dbReference type="NCBI Taxonomy" id="330943"/>
    <lineage>
        <taxon>Bacteria</taxon>
        <taxon>Bacillati</taxon>
        <taxon>Actinomycetota</taxon>
        <taxon>Actinomycetes</taxon>
        <taxon>Micrococcales</taxon>
        <taxon>Micrococcaceae</taxon>
        <taxon>Kocuria</taxon>
    </lineage>
</organism>
<evidence type="ECO:0000313" key="1">
    <source>
        <dbReference type="EMBL" id="GAA1757543.1"/>
    </source>
</evidence>
<evidence type="ECO:0008006" key="3">
    <source>
        <dbReference type="Google" id="ProtNLM"/>
    </source>
</evidence>
<reference evidence="2" key="1">
    <citation type="journal article" date="2019" name="Int. J. Syst. Evol. Microbiol.">
        <title>The Global Catalogue of Microorganisms (GCM) 10K type strain sequencing project: providing services to taxonomists for standard genome sequencing and annotation.</title>
        <authorList>
            <consortium name="The Broad Institute Genomics Platform"/>
            <consortium name="The Broad Institute Genome Sequencing Center for Infectious Disease"/>
            <person name="Wu L."/>
            <person name="Ma J."/>
        </authorList>
    </citation>
    <scope>NUCLEOTIDE SEQUENCE [LARGE SCALE GENOMIC DNA]</scope>
    <source>
        <strain evidence="2">JCM 14735</strain>
    </source>
</reference>
<dbReference type="EMBL" id="BAAAOA010000017">
    <property type="protein sequence ID" value="GAA1757543.1"/>
    <property type="molecule type" value="Genomic_DNA"/>
</dbReference>
<evidence type="ECO:0000313" key="2">
    <source>
        <dbReference type="Proteomes" id="UP001501204"/>
    </source>
</evidence>
<accession>A0ABP4WQC0</accession>
<name>A0ABP4WQC0_9MICC</name>
<dbReference type="Proteomes" id="UP001501204">
    <property type="component" value="Unassembled WGS sequence"/>
</dbReference>